<keyword evidence="2" id="KW-0808">Transferase</keyword>
<reference evidence="2" key="1">
    <citation type="journal article" date="2014" name="Int. J. Syst. Evol. Microbiol.">
        <title>Complete genome of a new Firmicutes species belonging to the dominant human colonic microbiota ('Ruminococcus bicirculans') reveals two chromosomes and a selective capacity to utilize plant glucans.</title>
        <authorList>
            <consortium name="NISC Comparative Sequencing Program"/>
            <person name="Wegmann U."/>
            <person name="Louis P."/>
            <person name="Goesmann A."/>
            <person name="Henrissat B."/>
            <person name="Duncan S.H."/>
            <person name="Flint H.J."/>
        </authorList>
    </citation>
    <scope>NUCLEOTIDE SEQUENCE</scope>
    <source>
        <strain evidence="2">NBRC 103855</strain>
    </source>
</reference>
<evidence type="ECO:0000313" key="2">
    <source>
        <dbReference type="EMBL" id="GLQ11253.1"/>
    </source>
</evidence>
<dbReference type="InterPro" id="IPR029044">
    <property type="entry name" value="Nucleotide-diphossugar_trans"/>
</dbReference>
<accession>A0ABQ5UJ85</accession>
<proteinExistence type="predicted"/>
<comment type="caution">
    <text evidence="2">The sequence shown here is derived from an EMBL/GenBank/DDBJ whole genome shotgun (WGS) entry which is preliminary data.</text>
</comment>
<reference evidence="2" key="2">
    <citation type="submission" date="2023-01" db="EMBL/GenBank/DDBJ databases">
        <title>Draft genome sequence of Devosia yakushimensis strain NBRC 103855.</title>
        <authorList>
            <person name="Sun Q."/>
            <person name="Mori K."/>
        </authorList>
    </citation>
    <scope>NUCLEOTIDE SEQUENCE</scope>
    <source>
        <strain evidence="2">NBRC 103855</strain>
    </source>
</reference>
<dbReference type="EMBL" id="BSNG01000001">
    <property type="protein sequence ID" value="GLQ11253.1"/>
    <property type="molecule type" value="Genomic_DNA"/>
</dbReference>
<dbReference type="GO" id="GO:0016740">
    <property type="term" value="F:transferase activity"/>
    <property type="evidence" value="ECO:0007669"/>
    <property type="project" value="UniProtKB-KW"/>
</dbReference>
<evidence type="ECO:0000313" key="3">
    <source>
        <dbReference type="Proteomes" id="UP001161406"/>
    </source>
</evidence>
<dbReference type="InterPro" id="IPR001173">
    <property type="entry name" value="Glyco_trans_2-like"/>
</dbReference>
<name>A0ABQ5UJ85_9HYPH</name>
<organism evidence="2 3">
    <name type="scientific">Devosia yakushimensis</name>
    <dbReference type="NCBI Taxonomy" id="470028"/>
    <lineage>
        <taxon>Bacteria</taxon>
        <taxon>Pseudomonadati</taxon>
        <taxon>Pseudomonadota</taxon>
        <taxon>Alphaproteobacteria</taxon>
        <taxon>Hyphomicrobiales</taxon>
        <taxon>Devosiaceae</taxon>
        <taxon>Devosia</taxon>
    </lineage>
</organism>
<sequence>MEMNDVSDDLTILMASYEGEEFLGPQIESFANQDATNIHLVVSDDSKSDRTRNALYQIIQSVPKIDLQYAAGPQKGFAENFRSLLLNCTPKTDFIAFSDQDDIWLADKTQRSINWLRKQPSHVPALYCGRTRMIDREGHDIGRLSPLFSRVPAFENALVQSIAGGNTMTMNRAAFDILKRSLSRAAPVSHDWWAYIMVSGSGGVVKYDQEPLTLYRQHGGNLIGENRSYLARAARLRMVVDGTWRRWQDRHIELLDDNIEQLTSEARATLQSFKHARLRSPLGRLNWLRQSGVWRQTRAGTVSLYVASLMGRL</sequence>
<keyword evidence="3" id="KW-1185">Reference proteome</keyword>
<dbReference type="Gene3D" id="3.90.550.10">
    <property type="entry name" value="Spore Coat Polysaccharide Biosynthesis Protein SpsA, Chain A"/>
    <property type="match status" value="1"/>
</dbReference>
<dbReference type="SUPFAM" id="SSF53448">
    <property type="entry name" value="Nucleotide-diphospho-sugar transferases"/>
    <property type="match status" value="1"/>
</dbReference>
<protein>
    <submittedName>
        <fullName evidence="2">Glycosyl transferase family 2</fullName>
    </submittedName>
</protein>
<dbReference type="Proteomes" id="UP001161406">
    <property type="component" value="Unassembled WGS sequence"/>
</dbReference>
<gene>
    <name evidence="2" type="ORF">GCM10007913_31850</name>
</gene>
<feature type="domain" description="Glycosyltransferase 2-like" evidence="1">
    <location>
        <begin position="11"/>
        <end position="144"/>
    </location>
</feature>
<evidence type="ECO:0000259" key="1">
    <source>
        <dbReference type="Pfam" id="PF00535"/>
    </source>
</evidence>
<dbReference type="Pfam" id="PF00535">
    <property type="entry name" value="Glycos_transf_2"/>
    <property type="match status" value="1"/>
</dbReference>